<dbReference type="SMART" id="SM00985">
    <property type="entry name" value="UBA_e1_C"/>
    <property type="match status" value="1"/>
</dbReference>
<dbReference type="InterPro" id="IPR038252">
    <property type="entry name" value="UBA_E1_C_sf"/>
</dbReference>
<dbReference type="InterPro" id="IPR019572">
    <property type="entry name" value="UBA_E1_SCCH"/>
</dbReference>
<organism evidence="6 7">
    <name type="scientific">Tegillarca granosa</name>
    <name type="common">Malaysian cockle</name>
    <name type="synonym">Anadara granosa</name>
    <dbReference type="NCBI Taxonomy" id="220873"/>
    <lineage>
        <taxon>Eukaryota</taxon>
        <taxon>Metazoa</taxon>
        <taxon>Spiralia</taxon>
        <taxon>Lophotrochozoa</taxon>
        <taxon>Mollusca</taxon>
        <taxon>Bivalvia</taxon>
        <taxon>Autobranchia</taxon>
        <taxon>Pteriomorphia</taxon>
        <taxon>Arcoida</taxon>
        <taxon>Arcoidea</taxon>
        <taxon>Arcidae</taxon>
        <taxon>Tegillarca</taxon>
    </lineage>
</organism>
<dbReference type="InterPro" id="IPR018965">
    <property type="entry name" value="Ub-activating_enz_E1_C"/>
</dbReference>
<dbReference type="Pfam" id="PF10585">
    <property type="entry name" value="UBA_E1_SCCH"/>
    <property type="match status" value="1"/>
</dbReference>
<dbReference type="Proteomes" id="UP001217089">
    <property type="component" value="Unassembled WGS sequence"/>
</dbReference>
<evidence type="ECO:0000256" key="3">
    <source>
        <dbReference type="ARBA" id="ARBA00022598"/>
    </source>
</evidence>
<dbReference type="Pfam" id="PF00899">
    <property type="entry name" value="ThiF"/>
    <property type="match status" value="1"/>
</dbReference>
<dbReference type="InterPro" id="IPR042063">
    <property type="entry name" value="Ubi_acti_E1_SCCH"/>
</dbReference>
<feature type="compositionally biased region" description="Basic and acidic residues" evidence="4">
    <location>
        <begin position="683"/>
        <end position="694"/>
    </location>
</feature>
<dbReference type="InterPro" id="IPR000011">
    <property type="entry name" value="UBQ/SUMO-activ_enz_E1-like"/>
</dbReference>
<name>A0ABQ9E309_TEGGR</name>
<feature type="region of interest" description="Disordered" evidence="4">
    <location>
        <begin position="683"/>
        <end position="704"/>
    </location>
</feature>
<accession>A0ABQ9E309</accession>
<dbReference type="InterPro" id="IPR045886">
    <property type="entry name" value="ThiF/MoeB/HesA"/>
</dbReference>
<evidence type="ECO:0000313" key="7">
    <source>
        <dbReference type="Proteomes" id="UP001217089"/>
    </source>
</evidence>
<evidence type="ECO:0000313" key="6">
    <source>
        <dbReference type="EMBL" id="KAJ8299843.1"/>
    </source>
</evidence>
<dbReference type="PRINTS" id="PR01849">
    <property type="entry name" value="UBIQUITINACT"/>
</dbReference>
<protein>
    <recommendedName>
        <fullName evidence="5">Ubiquitin-activating enzyme E1 C-terminal domain-containing protein</fullName>
    </recommendedName>
</protein>
<proteinExistence type="inferred from homology"/>
<evidence type="ECO:0000256" key="4">
    <source>
        <dbReference type="SAM" id="MobiDB-lite"/>
    </source>
</evidence>
<dbReference type="PANTHER" id="PTHR10953:SF186">
    <property type="entry name" value="UBIQUITIN-LIKE MODIFIER-ACTIVATING ENZYME 6"/>
    <property type="match status" value="1"/>
</dbReference>
<dbReference type="InterPro" id="IPR032418">
    <property type="entry name" value="E1_FCCH"/>
</dbReference>
<keyword evidence="3" id="KW-0436">Ligase</keyword>
<dbReference type="Pfam" id="PF16190">
    <property type="entry name" value="E1_FCCH"/>
    <property type="match status" value="1"/>
</dbReference>
<dbReference type="InterPro" id="IPR000594">
    <property type="entry name" value="ThiF_NAD_FAD-bd"/>
</dbReference>
<sequence>MATEVEIDDSLYSRQRYVLGDSAMKRMASSSVLIYGMGGLGIEIAKNLALAGIKVANVEDLGTQFFLREDDVKSGKNRAEACSGLLSELNPYVSINTLTSTLNMETDLSYMTQYQCIILTEMPLNVMVRVNNFCRSQKPQIKFISADVYGLYCDAFCDFGDQFEVTDSNGEEAKDIFIENISKENPGIVTCLKDRIHGLETGDVVQFKEIHGMTALNGKMCKINVLTPNSFSICDTSGDEFKPYEHGGIVSQIKVPQTFSYKSLDTQLINPDILTVDFSKIEVETIDSDIIQGLSYTCRGCFPPLCATIGGFVAQEGLKALTGKFMPLNQNDRYDHLRICVGENKINKLANMRLFMVGCGAIGCEMLKNYALLGVSSQGKGQITITDNDLIEKSNLNRQFLFRPQHIRQPKSTTAVQSVLQINPSLKIEAQQHKVCPQTEDKIYNDAFFESQNLIVNALDNVEARRYVDSRCVTNQRPLLESGTMGTKGHVQVIVPHITESYTSQMDPVDEDVPYCTLKSFPATIEHCIQWAREKFESSFAQKPNNFNKFWSVNGVQPENKLNQGEAVEGAIQVSKLMQNKPKDWCNCVRMARLKFEKYFNHKAKQLLHSFPEDTKLKDGSLFWQSPKRMPTPIGHLLFIASTARLYADANRVSWNTQDQSAEAIKQILQSVTVPEFIPSSKRIETDESAKKESQAVNPSSGDELVDSANRIQSSLQSNQLSQVLEAMQVAEFEKDDDSNGHIDFITSAANLRGQMYSIENADRLKVKKIAGRIVPAIATTTAAVAGLVSIELLKLTDRLPIEKYKNCFLNLALPVIEGLSFTMWDRWEVHGNKDFKLQEFLHYFKDTYGFEATMVSHGVKMVFVPFMPGHMKRLPFTIVH</sequence>
<dbReference type="InterPro" id="IPR042302">
    <property type="entry name" value="E1_FCCH_sf"/>
</dbReference>
<dbReference type="Gene3D" id="2.40.30.180">
    <property type="entry name" value="Ubiquitin-activating enzyme E1, FCCH domain"/>
    <property type="match status" value="1"/>
</dbReference>
<evidence type="ECO:0000259" key="5">
    <source>
        <dbReference type="SMART" id="SM00985"/>
    </source>
</evidence>
<dbReference type="Gene3D" id="1.10.10.2660">
    <property type="entry name" value="Ubiquitin-activating enzyme E1, SCCH domain"/>
    <property type="match status" value="1"/>
</dbReference>
<dbReference type="Gene3D" id="3.10.290.60">
    <property type="entry name" value="Ubiquitin-activating enzyme E1, UFD domain"/>
    <property type="match status" value="1"/>
</dbReference>
<dbReference type="Gene3D" id="3.40.50.720">
    <property type="entry name" value="NAD(P)-binding Rossmann-like Domain"/>
    <property type="match status" value="2"/>
</dbReference>
<dbReference type="Pfam" id="PF09358">
    <property type="entry name" value="E1_UFD"/>
    <property type="match status" value="1"/>
</dbReference>
<dbReference type="SUPFAM" id="SSF69572">
    <property type="entry name" value="Activating enzymes of the ubiquitin-like proteins"/>
    <property type="match status" value="2"/>
</dbReference>
<comment type="caution">
    <text evidence="6">The sequence shown here is derived from an EMBL/GenBank/DDBJ whole genome shotgun (WGS) entry which is preliminary data.</text>
</comment>
<dbReference type="PANTHER" id="PTHR10953">
    <property type="entry name" value="UBIQUITIN-ACTIVATING ENZYME E1"/>
    <property type="match status" value="1"/>
</dbReference>
<dbReference type="EMBL" id="JARBDR010000920">
    <property type="protein sequence ID" value="KAJ8299843.1"/>
    <property type="molecule type" value="Genomic_DNA"/>
</dbReference>
<reference evidence="6 7" key="1">
    <citation type="submission" date="2022-12" db="EMBL/GenBank/DDBJ databases">
        <title>Chromosome-level genome of Tegillarca granosa.</title>
        <authorList>
            <person name="Kim J."/>
        </authorList>
    </citation>
    <scope>NUCLEOTIDE SEQUENCE [LARGE SCALE GENOMIC DNA]</scope>
    <source>
        <strain evidence="6">Teg-2019</strain>
        <tissue evidence="6">Adductor muscle</tissue>
    </source>
</reference>
<gene>
    <name evidence="6" type="ORF">KUTeg_022590</name>
</gene>
<dbReference type="InterPro" id="IPR035985">
    <property type="entry name" value="Ubiquitin-activating_enz"/>
</dbReference>
<feature type="domain" description="Ubiquitin-activating enzyme E1 C-terminal" evidence="5">
    <location>
        <begin position="805"/>
        <end position="880"/>
    </location>
</feature>
<keyword evidence="7" id="KW-1185">Reference proteome</keyword>
<evidence type="ECO:0000256" key="1">
    <source>
        <dbReference type="ARBA" id="ARBA00004906"/>
    </source>
</evidence>
<evidence type="ECO:0000256" key="2">
    <source>
        <dbReference type="ARBA" id="ARBA00005673"/>
    </source>
</evidence>
<comment type="similarity">
    <text evidence="2">Belongs to the ubiquitin-activating E1 family.</text>
</comment>
<comment type="pathway">
    <text evidence="1">Protein modification; protein ubiquitination.</text>
</comment>